<sequence>MLSSFVALASLFMTLVSPPAIAAPAAGISLLSRDVGITICNTSVVGDLSATAKAHHSALGFHLNKTGALIFDPNSKQELKLEFQPCTPNFGRFPNTNGVVEGHLFIPSVKKCLGITTVNGPEFPLSAVDCSISDDSSQVFNDWIQLNGTKYLWSGATQADGSLFQGSNDAGAANCTGVGLFGYKKAHSGLPPKGQVVLQCANNKEISPLFLH</sequence>
<evidence type="ECO:0000313" key="3">
    <source>
        <dbReference type="Proteomes" id="UP000076798"/>
    </source>
</evidence>
<evidence type="ECO:0000313" key="2">
    <source>
        <dbReference type="EMBL" id="KZT34613.1"/>
    </source>
</evidence>
<keyword evidence="3" id="KW-1185">Reference proteome</keyword>
<protein>
    <submittedName>
        <fullName evidence="2">Uncharacterized protein</fullName>
    </submittedName>
</protein>
<keyword evidence="1" id="KW-0732">Signal</keyword>
<accession>A0A165ZTE0</accession>
<dbReference type="OrthoDB" id="3349148at2759"/>
<reference evidence="2 3" key="1">
    <citation type="journal article" date="2016" name="Mol. Biol. Evol.">
        <title>Comparative Genomics of Early-Diverging Mushroom-Forming Fungi Provides Insights into the Origins of Lignocellulose Decay Capabilities.</title>
        <authorList>
            <person name="Nagy L.G."/>
            <person name="Riley R."/>
            <person name="Tritt A."/>
            <person name="Adam C."/>
            <person name="Daum C."/>
            <person name="Floudas D."/>
            <person name="Sun H."/>
            <person name="Yadav J.S."/>
            <person name="Pangilinan J."/>
            <person name="Larsson K.H."/>
            <person name="Matsuura K."/>
            <person name="Barry K."/>
            <person name="Labutti K."/>
            <person name="Kuo R."/>
            <person name="Ohm R.A."/>
            <person name="Bhattacharya S.S."/>
            <person name="Shirouzu T."/>
            <person name="Yoshinaga Y."/>
            <person name="Martin F.M."/>
            <person name="Grigoriev I.V."/>
            <person name="Hibbett D.S."/>
        </authorList>
    </citation>
    <scope>NUCLEOTIDE SEQUENCE [LARGE SCALE GENOMIC DNA]</scope>
    <source>
        <strain evidence="2 3">HHB10207 ss-3</strain>
    </source>
</reference>
<dbReference type="EMBL" id="KV428173">
    <property type="protein sequence ID" value="KZT34613.1"/>
    <property type="molecule type" value="Genomic_DNA"/>
</dbReference>
<gene>
    <name evidence="2" type="ORF">SISSUDRAFT_1122146</name>
</gene>
<dbReference type="AlphaFoldDB" id="A0A165ZTE0"/>
<organism evidence="2 3">
    <name type="scientific">Sistotremastrum suecicum HHB10207 ss-3</name>
    <dbReference type="NCBI Taxonomy" id="1314776"/>
    <lineage>
        <taxon>Eukaryota</taxon>
        <taxon>Fungi</taxon>
        <taxon>Dikarya</taxon>
        <taxon>Basidiomycota</taxon>
        <taxon>Agaricomycotina</taxon>
        <taxon>Agaricomycetes</taxon>
        <taxon>Sistotremastrales</taxon>
        <taxon>Sistotremastraceae</taxon>
        <taxon>Sistotremastrum</taxon>
    </lineage>
</organism>
<name>A0A165ZTE0_9AGAM</name>
<proteinExistence type="predicted"/>
<feature type="signal peptide" evidence="1">
    <location>
        <begin position="1"/>
        <end position="22"/>
    </location>
</feature>
<dbReference type="Proteomes" id="UP000076798">
    <property type="component" value="Unassembled WGS sequence"/>
</dbReference>
<evidence type="ECO:0000256" key="1">
    <source>
        <dbReference type="SAM" id="SignalP"/>
    </source>
</evidence>
<feature type="chain" id="PRO_5007870225" evidence="1">
    <location>
        <begin position="23"/>
        <end position="212"/>
    </location>
</feature>